<dbReference type="InterPro" id="IPR000182">
    <property type="entry name" value="GNAT_dom"/>
</dbReference>
<dbReference type="Gene3D" id="3.40.630.30">
    <property type="match status" value="1"/>
</dbReference>
<keyword evidence="5" id="KW-1185">Reference proteome</keyword>
<dbReference type="Proteomes" id="UP000007460">
    <property type="component" value="Chromosome"/>
</dbReference>
<proteinExistence type="predicted"/>
<protein>
    <submittedName>
        <fullName evidence="4">Spermidine N1-acetyltransferase</fullName>
        <ecNumber evidence="4">2.3.1.-</ecNumber>
    </submittedName>
</protein>
<dbReference type="InterPro" id="IPR016181">
    <property type="entry name" value="Acyl_CoA_acyltransferase"/>
</dbReference>
<keyword evidence="2 4" id="KW-0012">Acyltransferase</keyword>
<evidence type="ECO:0000256" key="1">
    <source>
        <dbReference type="ARBA" id="ARBA00022679"/>
    </source>
</evidence>
<evidence type="ECO:0000313" key="4">
    <source>
        <dbReference type="EMBL" id="ADE38940.1"/>
    </source>
</evidence>
<dbReference type="KEGG" id="apb:SAR116_0697"/>
<dbReference type="AlphaFoldDB" id="D5BRP3"/>
<dbReference type="EC" id="2.3.1.-" evidence="4"/>
<dbReference type="PANTHER" id="PTHR43877:SF2">
    <property type="entry name" value="AMINOALKYLPHOSPHONATE N-ACETYLTRANSFERASE-RELATED"/>
    <property type="match status" value="1"/>
</dbReference>
<dbReference type="CDD" id="cd04301">
    <property type="entry name" value="NAT_SF"/>
    <property type="match status" value="1"/>
</dbReference>
<sequence>MIISAFGVADTDAVIKLWQVCDLVRAWNDPQKDIDRKMTDRNGAFWVGRVGGDIMASVMIGYDGHRGSINYLAIDPAFKGQGYGRQLMQQAETFLISIGCPKISFCVRRDNEPVVQFYDALGYKPDDVFFFGKRLIPDD</sequence>
<keyword evidence="1 4" id="KW-0808">Transferase</keyword>
<dbReference type="OrthoDB" id="1821130at2"/>
<dbReference type="eggNOG" id="COG0456">
    <property type="taxonomic scope" value="Bacteria"/>
</dbReference>
<dbReference type="Pfam" id="PF00583">
    <property type="entry name" value="Acetyltransf_1"/>
    <property type="match status" value="1"/>
</dbReference>
<reference evidence="4 5" key="1">
    <citation type="journal article" date="2010" name="J. Bacteriol.">
        <title>Complete genome sequence of "Candidatus Puniceispirillum marinum" IMCC1322, a representative of the SAR116 clade in the Alphaproteobacteria.</title>
        <authorList>
            <person name="Oh H.M."/>
            <person name="Kwon K.K."/>
            <person name="Kang I."/>
            <person name="Kang S.G."/>
            <person name="Lee J.H."/>
            <person name="Kim S.J."/>
            <person name="Cho J.C."/>
        </authorList>
    </citation>
    <scope>NUCLEOTIDE SEQUENCE [LARGE SCALE GENOMIC DNA]</scope>
    <source>
        <strain evidence="4 5">IMCC1322</strain>
    </source>
</reference>
<evidence type="ECO:0000256" key="2">
    <source>
        <dbReference type="ARBA" id="ARBA00023315"/>
    </source>
</evidence>
<name>D5BRP3_PUNMI</name>
<dbReference type="PANTHER" id="PTHR43877">
    <property type="entry name" value="AMINOALKYLPHOSPHONATE N-ACETYLTRANSFERASE-RELATED-RELATED"/>
    <property type="match status" value="1"/>
</dbReference>
<feature type="domain" description="N-acetyltransferase" evidence="3">
    <location>
        <begin position="1"/>
        <end position="139"/>
    </location>
</feature>
<evidence type="ECO:0000313" key="5">
    <source>
        <dbReference type="Proteomes" id="UP000007460"/>
    </source>
</evidence>
<dbReference type="PROSITE" id="PS51186">
    <property type="entry name" value="GNAT"/>
    <property type="match status" value="1"/>
</dbReference>
<dbReference type="GO" id="GO:0016747">
    <property type="term" value="F:acyltransferase activity, transferring groups other than amino-acyl groups"/>
    <property type="evidence" value="ECO:0007669"/>
    <property type="project" value="InterPro"/>
</dbReference>
<dbReference type="EMBL" id="CP001751">
    <property type="protein sequence ID" value="ADE38940.1"/>
    <property type="molecule type" value="Genomic_DNA"/>
</dbReference>
<dbReference type="HOGENOM" id="CLU_013985_34_1_5"/>
<accession>D5BRP3</accession>
<dbReference type="InterPro" id="IPR050832">
    <property type="entry name" value="Bact_Acetyltransf"/>
</dbReference>
<dbReference type="NCBIfam" id="NF002959">
    <property type="entry name" value="PRK03624.1"/>
    <property type="match status" value="1"/>
</dbReference>
<dbReference type="RefSeq" id="WP_013045569.1">
    <property type="nucleotide sequence ID" value="NC_014010.1"/>
</dbReference>
<dbReference type="STRING" id="488538.SAR116_0697"/>
<evidence type="ECO:0000259" key="3">
    <source>
        <dbReference type="PROSITE" id="PS51186"/>
    </source>
</evidence>
<gene>
    <name evidence="4" type="ordered locus">SAR116_0697</name>
</gene>
<dbReference type="SUPFAM" id="SSF55729">
    <property type="entry name" value="Acyl-CoA N-acyltransferases (Nat)"/>
    <property type="match status" value="1"/>
</dbReference>
<organism evidence="4 5">
    <name type="scientific">Puniceispirillum marinum (strain IMCC1322)</name>
    <dbReference type="NCBI Taxonomy" id="488538"/>
    <lineage>
        <taxon>Bacteria</taxon>
        <taxon>Pseudomonadati</taxon>
        <taxon>Pseudomonadota</taxon>
        <taxon>Alphaproteobacteria</taxon>
        <taxon>Candidatus Puniceispirillales</taxon>
        <taxon>Candidatus Puniceispirillaceae</taxon>
        <taxon>Candidatus Puniceispirillum</taxon>
    </lineage>
</organism>